<sequence length="105" mass="11793">MKKGQNFTPDQQLKVEYYNKPVYQYTAGTTTAYLAAQQDFTASADGTWVNTVYTQTGRPTGSSPAPPRTASTPPDRRRLSPGFSGGRSRRGLGRRRRERRPPSRR</sequence>
<accession>A0ABP5KWF6</accession>
<feature type="compositionally biased region" description="Basic residues" evidence="1">
    <location>
        <begin position="87"/>
        <end position="105"/>
    </location>
</feature>
<evidence type="ECO:0000256" key="1">
    <source>
        <dbReference type="SAM" id="MobiDB-lite"/>
    </source>
</evidence>
<reference evidence="3" key="1">
    <citation type="journal article" date="2019" name="Int. J. Syst. Evol. Microbiol.">
        <title>The Global Catalogue of Microorganisms (GCM) 10K type strain sequencing project: providing services to taxonomists for standard genome sequencing and annotation.</title>
        <authorList>
            <consortium name="The Broad Institute Genomics Platform"/>
            <consortium name="The Broad Institute Genome Sequencing Center for Infectious Disease"/>
            <person name="Wu L."/>
            <person name="Ma J."/>
        </authorList>
    </citation>
    <scope>NUCLEOTIDE SEQUENCE [LARGE SCALE GENOMIC DNA]</scope>
    <source>
        <strain evidence="3">JCM 13850</strain>
    </source>
</reference>
<organism evidence="2 3">
    <name type="scientific">Actinomadura napierensis</name>
    <dbReference type="NCBI Taxonomy" id="267854"/>
    <lineage>
        <taxon>Bacteria</taxon>
        <taxon>Bacillati</taxon>
        <taxon>Actinomycetota</taxon>
        <taxon>Actinomycetes</taxon>
        <taxon>Streptosporangiales</taxon>
        <taxon>Thermomonosporaceae</taxon>
        <taxon>Actinomadura</taxon>
    </lineage>
</organism>
<evidence type="ECO:0000313" key="3">
    <source>
        <dbReference type="Proteomes" id="UP001501020"/>
    </source>
</evidence>
<dbReference type="Proteomes" id="UP001501020">
    <property type="component" value="Unassembled WGS sequence"/>
</dbReference>
<name>A0ABP5KWF6_9ACTN</name>
<evidence type="ECO:0000313" key="2">
    <source>
        <dbReference type="EMBL" id="GAA2136992.1"/>
    </source>
</evidence>
<feature type="region of interest" description="Disordered" evidence="1">
    <location>
        <begin position="53"/>
        <end position="105"/>
    </location>
</feature>
<keyword evidence="3" id="KW-1185">Reference proteome</keyword>
<feature type="compositionally biased region" description="Low complexity" evidence="1">
    <location>
        <begin position="56"/>
        <end position="73"/>
    </location>
</feature>
<dbReference type="EMBL" id="BAAAMR010000024">
    <property type="protein sequence ID" value="GAA2136992.1"/>
    <property type="molecule type" value="Genomic_DNA"/>
</dbReference>
<protein>
    <submittedName>
        <fullName evidence="2">Uncharacterized protein</fullName>
    </submittedName>
</protein>
<comment type="caution">
    <text evidence="2">The sequence shown here is derived from an EMBL/GenBank/DDBJ whole genome shotgun (WGS) entry which is preliminary data.</text>
</comment>
<gene>
    <name evidence="2" type="ORF">GCM10009727_32040</name>
</gene>
<proteinExistence type="predicted"/>